<reference evidence="1 2" key="1">
    <citation type="journal article" date="2015" name="Microbiome">
        <title>Genomic resolution of linkages in carbon, nitrogen, and sulfur cycling among widespread estuary sediment bacteria.</title>
        <authorList>
            <person name="Baker B.J."/>
            <person name="Lazar C.S."/>
            <person name="Teske A.P."/>
            <person name="Dick G.J."/>
        </authorList>
    </citation>
    <scope>NUCLEOTIDE SEQUENCE [LARGE SCALE GENOMIC DNA]</scope>
    <source>
        <strain evidence="1">SM23_60</strain>
    </source>
</reference>
<accession>A0A0S8G597</accession>
<evidence type="ECO:0000313" key="2">
    <source>
        <dbReference type="Proteomes" id="UP000051096"/>
    </source>
</evidence>
<protein>
    <recommendedName>
        <fullName evidence="3">Methyltransferase</fullName>
    </recommendedName>
</protein>
<feature type="non-terminal residue" evidence="1">
    <location>
        <position position="1"/>
    </location>
</feature>
<dbReference type="AlphaFoldDB" id="A0A0S8G597"/>
<dbReference type="SUPFAM" id="SSF53335">
    <property type="entry name" value="S-adenosyl-L-methionine-dependent methyltransferases"/>
    <property type="match status" value="1"/>
</dbReference>
<evidence type="ECO:0008006" key="3">
    <source>
        <dbReference type="Google" id="ProtNLM"/>
    </source>
</evidence>
<proteinExistence type="predicted"/>
<dbReference type="Proteomes" id="UP000051096">
    <property type="component" value="Unassembled WGS sequence"/>
</dbReference>
<organism evidence="1 2">
    <name type="scientific">candidate division WOR_3 bacterium SM23_60</name>
    <dbReference type="NCBI Taxonomy" id="1703780"/>
    <lineage>
        <taxon>Bacteria</taxon>
        <taxon>Bacteria division WOR-3</taxon>
    </lineage>
</organism>
<dbReference type="EMBL" id="LJUO01000240">
    <property type="protein sequence ID" value="KPK67100.1"/>
    <property type="molecule type" value="Genomic_DNA"/>
</dbReference>
<dbReference type="InterPro" id="IPR029063">
    <property type="entry name" value="SAM-dependent_MTases_sf"/>
</dbReference>
<name>A0A0S8G597_UNCW3</name>
<evidence type="ECO:0000313" key="1">
    <source>
        <dbReference type="EMBL" id="KPK67100.1"/>
    </source>
</evidence>
<gene>
    <name evidence="1" type="ORF">AMJ87_13910</name>
</gene>
<comment type="caution">
    <text evidence="1">The sequence shown here is derived from an EMBL/GenBank/DDBJ whole genome shotgun (WGS) entry which is preliminary data.</text>
</comment>
<sequence>KKDVSFDAVLGVLHMECTLYIRDPSGVEKQERYMAKKHPVSAAEVEKWLAKHGFSILHLFGDRKGNPYTSQSERAIFWAQNGPL</sequence>